<feature type="domain" description="Spermatogenesis-associated protein 20-like TRX" evidence="1">
    <location>
        <begin position="12"/>
        <end position="173"/>
    </location>
</feature>
<dbReference type="KEGG" id="gbi:PG2T_14765"/>
<proteinExistence type="predicted"/>
<dbReference type="Gene3D" id="1.50.10.10">
    <property type="match status" value="1"/>
</dbReference>
<dbReference type="InParanoid" id="A0A1B1YXG6"/>
<dbReference type="InterPro" id="IPR024705">
    <property type="entry name" value="Ssp411"/>
</dbReference>
<dbReference type="CDD" id="cd02955">
    <property type="entry name" value="SSP411"/>
    <property type="match status" value="1"/>
</dbReference>
<dbReference type="InterPro" id="IPR036249">
    <property type="entry name" value="Thioredoxin-like_sf"/>
</dbReference>
<dbReference type="InterPro" id="IPR012341">
    <property type="entry name" value="6hp_glycosidase-like_sf"/>
</dbReference>
<dbReference type="OrthoDB" id="9762614at2"/>
<protein>
    <submittedName>
        <fullName evidence="2">Thioredoxin</fullName>
    </submittedName>
</protein>
<name>A0A1B1YXG6_9GAMM</name>
<dbReference type="SUPFAM" id="SSF52833">
    <property type="entry name" value="Thioredoxin-like"/>
    <property type="match status" value="1"/>
</dbReference>
<dbReference type="STRING" id="1810504.PG2T_14765"/>
<dbReference type="SUPFAM" id="SSF48208">
    <property type="entry name" value="Six-hairpin glycosidases"/>
    <property type="match status" value="1"/>
</dbReference>
<accession>A0A1B1YXG6</accession>
<dbReference type="InterPro" id="IPR008928">
    <property type="entry name" value="6-hairpin_glycosidase_sf"/>
</dbReference>
<dbReference type="PIRSF" id="PIRSF006402">
    <property type="entry name" value="UCP006402_thioredoxin"/>
    <property type="match status" value="1"/>
</dbReference>
<dbReference type="Pfam" id="PF03190">
    <property type="entry name" value="Thioredox_DsbH"/>
    <property type="match status" value="1"/>
</dbReference>
<dbReference type="Gene3D" id="3.40.30.10">
    <property type="entry name" value="Glutaredoxin"/>
    <property type="match status" value="1"/>
</dbReference>
<dbReference type="PANTHER" id="PTHR42899">
    <property type="entry name" value="SPERMATOGENESIS-ASSOCIATED PROTEIN 20"/>
    <property type="match status" value="1"/>
</dbReference>
<evidence type="ECO:0000313" key="2">
    <source>
        <dbReference type="EMBL" id="ANX05323.1"/>
    </source>
</evidence>
<dbReference type="InterPro" id="IPR004879">
    <property type="entry name" value="Ssp411-like_TRX"/>
</dbReference>
<dbReference type="EMBL" id="CP014671">
    <property type="protein sequence ID" value="ANX05323.1"/>
    <property type="molecule type" value="Genomic_DNA"/>
</dbReference>
<dbReference type="AlphaFoldDB" id="A0A1B1YXG6"/>
<dbReference type="PANTHER" id="PTHR42899:SF1">
    <property type="entry name" value="SPERMATOGENESIS-ASSOCIATED PROTEIN 20"/>
    <property type="match status" value="1"/>
</dbReference>
<gene>
    <name evidence="2" type="ORF">PG2T_14765</name>
</gene>
<organism evidence="2 3">
    <name type="scientific">Immundisolibacter cernigliae</name>
    <dbReference type="NCBI Taxonomy" id="1810504"/>
    <lineage>
        <taxon>Bacteria</taxon>
        <taxon>Pseudomonadati</taxon>
        <taxon>Pseudomonadota</taxon>
        <taxon>Gammaproteobacteria</taxon>
        <taxon>Immundisolibacterales</taxon>
        <taxon>Immundisolibacteraceae</taxon>
        <taxon>Immundisolibacter</taxon>
    </lineage>
</organism>
<dbReference type="Proteomes" id="UP000092952">
    <property type="component" value="Chromosome"/>
</dbReference>
<dbReference type="GO" id="GO:0005975">
    <property type="term" value="P:carbohydrate metabolic process"/>
    <property type="evidence" value="ECO:0007669"/>
    <property type="project" value="InterPro"/>
</dbReference>
<keyword evidence="3" id="KW-1185">Reference proteome</keyword>
<evidence type="ECO:0000313" key="3">
    <source>
        <dbReference type="Proteomes" id="UP000092952"/>
    </source>
</evidence>
<sequence length="688" mass="74833">MSNVASSGHPANRLAAERSPYLLQHAHNPVDWHPWGDAALALARAQDKPILLSIGYSACHWCHVMAHESFEDPATAAVMNSLFVNIKVDREERPDLDRIYQLAHQMLTGRGGGWPLTMFLTPDQVPFFGGTYFPREARYGLPAFTDLLGRVDEYYRSHRAQIDQQNHELLEALAGNQTLGDAKAAPGDAPLRRAMAELSGLFDPVNGGFGGAPKFPQAPLIERCLREHARSGDEQALRMALLTLEQMARGGIHDHLGGGFCRYSVDAEWNIPHFEKMLSDNGQLLRLYAQAAQITASARFDAVLHTTGQWALREMRSPDGGFYAALDADSEGEEGRFYAWDRAEVKALLSAEEYAILARRFGLDSTPNFEHRWHLRVCADVADIASEVGLSPQRVAVVLSGAMQKLFTARSARVRPGLDDKILAGWNGLMIGGLALAGRHLNETTFIDAAAAAADFARRVLWQDGRLKAVAKGEQAYLAAYLDDHAYLLDGLLELLQTRWNGEHLAFAVDLAEVMLAHFQDPDQGGFFHTADDHEQLIVRTRPLGDDATPAGSAIAARALGRLGHLLGEPRYLDAAARAVHSAAGRFQEHPLGFCGLLTALEEQLTPPQTLILRGAPSALAPWLAAARTGYRPLRITLAIPPEAADLPGVLAHCRPQGEAVAYLCQGGQCSAPVTTLDGLVAALSGQP</sequence>
<evidence type="ECO:0000259" key="1">
    <source>
        <dbReference type="Pfam" id="PF03190"/>
    </source>
</evidence>
<reference evidence="3" key="1">
    <citation type="submission" date="2016-03" db="EMBL/GenBank/DDBJ databases">
        <title>Complete genome sequence of Solimmundus cernigliae, representing a novel lineage of polycyclic aromatic hydrocarbon degraders within the Gammaproteobacteria.</title>
        <authorList>
            <person name="Singleton D.R."/>
            <person name="Dickey A.N."/>
            <person name="Scholl E.H."/>
            <person name="Wright F.A."/>
            <person name="Aitken M.D."/>
        </authorList>
    </citation>
    <scope>NUCLEOTIDE SEQUENCE [LARGE SCALE GENOMIC DNA]</scope>
    <source>
        <strain evidence="3">TR3.2</strain>
    </source>
</reference>